<sequence>MTRIIISRRFRSFEKLFVCEICTGGILRNGICVDDSRARFYPYFTYQCDQECWTIRYNESIEIFDDEFNNGNLVSDLPVADVLLYTNEDILVFVDQLSLSFDAYQYYRRLKDIVDNNGNFDAPPPSAVVGNIINPNDGDEIILGRFTATSTSTASIFIDRTNILEESGGSCTQH</sequence>
<gene>
    <name evidence="1" type="ORF">NYZ99_00760</name>
</gene>
<dbReference type="Pfam" id="PF14054">
    <property type="entry name" value="DUF4249"/>
    <property type="match status" value="1"/>
</dbReference>
<dbReference type="EMBL" id="CP104205">
    <property type="protein sequence ID" value="UWX55198.1"/>
    <property type="molecule type" value="Genomic_DNA"/>
</dbReference>
<dbReference type="RefSeq" id="WP_260573053.1">
    <property type="nucleotide sequence ID" value="NZ_CP104205.1"/>
</dbReference>
<protein>
    <submittedName>
        <fullName evidence="1">DUF4249 domain-containing protein</fullName>
    </submittedName>
</protein>
<reference evidence="1" key="1">
    <citation type="submission" date="2022-09" db="EMBL/GenBank/DDBJ databases">
        <title>Maribacter litopenaei sp. nov., isolated from the intestinal tract of the Pacific White Shrimp, Litopenaeus vannamei.</title>
        <authorList>
            <person name="Kim S.Y."/>
            <person name="Hwang C.Y."/>
        </authorList>
    </citation>
    <scope>NUCLEOTIDE SEQUENCE</scope>
    <source>
        <strain evidence="1">HL-LV01</strain>
    </source>
</reference>
<dbReference type="InterPro" id="IPR025345">
    <property type="entry name" value="DUF4249"/>
</dbReference>
<proteinExistence type="predicted"/>
<evidence type="ECO:0000313" key="2">
    <source>
        <dbReference type="Proteomes" id="UP001059209"/>
    </source>
</evidence>
<keyword evidence="2" id="KW-1185">Reference proteome</keyword>
<name>A0ABY5Y846_9FLAO</name>
<accession>A0ABY5Y846</accession>
<organism evidence="1 2">
    <name type="scientific">Maribacter litopenaei</name>
    <dbReference type="NCBI Taxonomy" id="2976127"/>
    <lineage>
        <taxon>Bacteria</taxon>
        <taxon>Pseudomonadati</taxon>
        <taxon>Bacteroidota</taxon>
        <taxon>Flavobacteriia</taxon>
        <taxon>Flavobacteriales</taxon>
        <taxon>Flavobacteriaceae</taxon>
        <taxon>Maribacter</taxon>
    </lineage>
</organism>
<evidence type="ECO:0000313" key="1">
    <source>
        <dbReference type="EMBL" id="UWX55198.1"/>
    </source>
</evidence>
<dbReference type="Proteomes" id="UP001059209">
    <property type="component" value="Chromosome"/>
</dbReference>